<feature type="transmembrane region" description="Helical" evidence="1">
    <location>
        <begin position="63"/>
        <end position="80"/>
    </location>
</feature>
<evidence type="ECO:0000313" key="2">
    <source>
        <dbReference type="EMBL" id="PIR98994.1"/>
    </source>
</evidence>
<comment type="caution">
    <text evidence="2">The sequence shown here is derived from an EMBL/GenBank/DDBJ whole genome shotgun (WGS) entry which is preliminary data.</text>
</comment>
<accession>A0A2H0VIQ7</accession>
<dbReference type="Proteomes" id="UP000230796">
    <property type="component" value="Unassembled WGS sequence"/>
</dbReference>
<feature type="transmembrane region" description="Helical" evidence="1">
    <location>
        <begin position="32"/>
        <end position="51"/>
    </location>
</feature>
<keyword evidence="1" id="KW-1133">Transmembrane helix</keyword>
<name>A0A2H0VIQ7_9BACT</name>
<dbReference type="AlphaFoldDB" id="A0A2H0VIQ7"/>
<sequence length="183" mass="21263">MSLSINDEQKVNILMSALDERYASLRVIRERVQSIGIWSLGLLITASGWVIQSDVSFSFTQKVMLLTGLFIAFYALRFRYLEDLERGFKKQQQVAVRLEKALGMYEPNFFDKNEEDPIYPRAWQDAGNKDGNGKFFQSTHLLLYVGFLALVTSIVLTCTDHNGSRQYQHFDNTHYFYQSYEQT</sequence>
<keyword evidence="1" id="KW-0812">Transmembrane</keyword>
<proteinExistence type="predicted"/>
<organism evidence="2 3">
    <name type="scientific">Candidatus Collierbacteria bacterium CG10_big_fil_rev_8_21_14_0_10_44_9</name>
    <dbReference type="NCBI Taxonomy" id="1974535"/>
    <lineage>
        <taxon>Bacteria</taxon>
        <taxon>Candidatus Collieribacteriota</taxon>
    </lineage>
</organism>
<reference evidence="3" key="1">
    <citation type="submission" date="2017-09" db="EMBL/GenBank/DDBJ databases">
        <title>Depth-based differentiation of microbial function through sediment-hosted aquifers and enrichment of novel symbionts in the deep terrestrial subsurface.</title>
        <authorList>
            <person name="Probst A.J."/>
            <person name="Ladd B."/>
            <person name="Jarett J.K."/>
            <person name="Geller-Mcgrath D.E."/>
            <person name="Sieber C.M.K."/>
            <person name="Emerson J.B."/>
            <person name="Anantharaman K."/>
            <person name="Thomas B.C."/>
            <person name="Malmstrom R."/>
            <person name="Stieglmeier M."/>
            <person name="Klingl A."/>
            <person name="Woyke T."/>
            <person name="Ryan C.M."/>
            <person name="Banfield J.F."/>
        </authorList>
    </citation>
    <scope>NUCLEOTIDE SEQUENCE [LARGE SCALE GENOMIC DNA]</scope>
</reference>
<dbReference type="EMBL" id="PFAF01000035">
    <property type="protein sequence ID" value="PIR98994.1"/>
    <property type="molecule type" value="Genomic_DNA"/>
</dbReference>
<evidence type="ECO:0000256" key="1">
    <source>
        <dbReference type="SAM" id="Phobius"/>
    </source>
</evidence>
<feature type="transmembrane region" description="Helical" evidence="1">
    <location>
        <begin position="141"/>
        <end position="159"/>
    </location>
</feature>
<gene>
    <name evidence="2" type="ORF">COT87_01795</name>
</gene>
<protein>
    <submittedName>
        <fullName evidence="2">Uncharacterized protein</fullName>
    </submittedName>
</protein>
<keyword evidence="1" id="KW-0472">Membrane</keyword>
<evidence type="ECO:0000313" key="3">
    <source>
        <dbReference type="Proteomes" id="UP000230796"/>
    </source>
</evidence>